<dbReference type="Pfam" id="PF01475">
    <property type="entry name" value="FUR"/>
    <property type="match status" value="1"/>
</dbReference>
<evidence type="ECO:0000256" key="12">
    <source>
        <dbReference type="PIRSR" id="PIRSR602481-2"/>
    </source>
</evidence>
<feature type="binding site" evidence="11">
    <location>
        <position position="126"/>
    </location>
    <ligand>
        <name>Zn(2+)</name>
        <dbReference type="ChEBI" id="CHEBI:29105"/>
    </ligand>
</feature>
<dbReference type="GO" id="GO:1900376">
    <property type="term" value="P:regulation of secondary metabolite biosynthetic process"/>
    <property type="evidence" value="ECO:0007669"/>
    <property type="project" value="TreeGrafter"/>
</dbReference>
<dbReference type="InterPro" id="IPR002481">
    <property type="entry name" value="FUR"/>
</dbReference>
<comment type="subcellular location">
    <subcellularLocation>
        <location evidence="1">Cytoplasm</location>
    </subcellularLocation>
</comment>
<evidence type="ECO:0000313" key="13">
    <source>
        <dbReference type="EMBL" id="GIH88796.1"/>
    </source>
</evidence>
<feature type="binding site" evidence="11">
    <location>
        <position position="95"/>
    </location>
    <ligand>
        <name>Zn(2+)</name>
        <dbReference type="ChEBI" id="CHEBI:29105"/>
    </ligand>
</feature>
<dbReference type="InterPro" id="IPR043135">
    <property type="entry name" value="Fur_C"/>
</dbReference>
<dbReference type="InterPro" id="IPR036388">
    <property type="entry name" value="WH-like_DNA-bd_sf"/>
</dbReference>
<keyword evidence="9" id="KW-0238">DNA-binding</keyword>
<gene>
    <name evidence="13" type="primary">zur</name>
    <name evidence="13" type="ORF">Pro02_72040</name>
</gene>
<keyword evidence="8" id="KW-0805">Transcription regulation</keyword>
<dbReference type="GO" id="GO:0005829">
    <property type="term" value="C:cytosol"/>
    <property type="evidence" value="ECO:0007669"/>
    <property type="project" value="TreeGrafter"/>
</dbReference>
<keyword evidence="14" id="KW-1185">Reference proteome</keyword>
<dbReference type="RefSeq" id="WP_068923148.1">
    <property type="nucleotide sequence ID" value="NZ_BMQP01000058.1"/>
</dbReference>
<sequence>MEHRDVNELRARGMTATASRLLILRCLRSQPEPRSAGEIYTHLRSHGDRVGLTTVYRALATLTGTGLVHAFDRNGETAYRICGEDDHCHMVCRTCAAVTEVAVSALESVLVEGFRIEEIHGTCPSCRKE</sequence>
<evidence type="ECO:0000313" key="14">
    <source>
        <dbReference type="Proteomes" id="UP000655044"/>
    </source>
</evidence>
<dbReference type="Gene3D" id="1.10.10.10">
    <property type="entry name" value="Winged helix-like DNA-binding domain superfamily/Winged helix DNA-binding domain"/>
    <property type="match status" value="1"/>
</dbReference>
<comment type="cofactor">
    <cofactor evidence="11">
        <name>Zn(2+)</name>
        <dbReference type="ChEBI" id="CHEBI:29105"/>
    </cofactor>
    <text evidence="11">Binds 1 zinc ion per subunit.</text>
</comment>
<comment type="cofactor">
    <cofactor evidence="12">
        <name>Mn(2+)</name>
        <dbReference type="ChEBI" id="CHEBI:29035"/>
    </cofactor>
    <cofactor evidence="12">
        <name>Fe(2+)</name>
        <dbReference type="ChEBI" id="CHEBI:29033"/>
    </cofactor>
    <text evidence="12">Binds 1 Mn(2+) or Fe(2+) ion per subunit.</text>
</comment>
<evidence type="ECO:0000256" key="7">
    <source>
        <dbReference type="ARBA" id="ARBA00022833"/>
    </source>
</evidence>
<evidence type="ECO:0000256" key="8">
    <source>
        <dbReference type="ARBA" id="ARBA00023015"/>
    </source>
</evidence>
<keyword evidence="10" id="KW-0804">Transcription</keyword>
<dbReference type="PANTHER" id="PTHR33202">
    <property type="entry name" value="ZINC UPTAKE REGULATION PROTEIN"/>
    <property type="match status" value="1"/>
</dbReference>
<feature type="binding site" evidence="11">
    <location>
        <position position="92"/>
    </location>
    <ligand>
        <name>Zn(2+)</name>
        <dbReference type="ChEBI" id="CHEBI:29105"/>
    </ligand>
</feature>
<dbReference type="GO" id="GO:0008270">
    <property type="term" value="F:zinc ion binding"/>
    <property type="evidence" value="ECO:0007669"/>
    <property type="project" value="TreeGrafter"/>
</dbReference>
<organism evidence="13 14">
    <name type="scientific">Planobispora rosea</name>
    <dbReference type="NCBI Taxonomy" id="35762"/>
    <lineage>
        <taxon>Bacteria</taxon>
        <taxon>Bacillati</taxon>
        <taxon>Actinomycetota</taxon>
        <taxon>Actinomycetes</taxon>
        <taxon>Streptosporangiales</taxon>
        <taxon>Streptosporangiaceae</taxon>
        <taxon>Planobispora</taxon>
    </lineage>
</organism>
<feature type="binding site" evidence="11">
    <location>
        <position position="123"/>
    </location>
    <ligand>
        <name>Zn(2+)</name>
        <dbReference type="ChEBI" id="CHEBI:29105"/>
    </ligand>
</feature>
<evidence type="ECO:0000256" key="6">
    <source>
        <dbReference type="ARBA" id="ARBA00022723"/>
    </source>
</evidence>
<evidence type="ECO:0000256" key="9">
    <source>
        <dbReference type="ARBA" id="ARBA00023125"/>
    </source>
</evidence>
<evidence type="ECO:0000256" key="10">
    <source>
        <dbReference type="ARBA" id="ARBA00023163"/>
    </source>
</evidence>
<reference evidence="13" key="1">
    <citation type="submission" date="2021-01" db="EMBL/GenBank/DDBJ databases">
        <title>Whole genome shotgun sequence of Planobispora rosea NBRC 15558.</title>
        <authorList>
            <person name="Komaki H."/>
            <person name="Tamura T."/>
        </authorList>
    </citation>
    <scope>NUCLEOTIDE SEQUENCE</scope>
    <source>
        <strain evidence="13">NBRC 15558</strain>
    </source>
</reference>
<evidence type="ECO:0000256" key="1">
    <source>
        <dbReference type="ARBA" id="ARBA00004496"/>
    </source>
</evidence>
<dbReference type="EMBL" id="BOOI01000090">
    <property type="protein sequence ID" value="GIH88796.1"/>
    <property type="molecule type" value="Genomic_DNA"/>
</dbReference>
<dbReference type="PANTHER" id="PTHR33202:SF2">
    <property type="entry name" value="FERRIC UPTAKE REGULATION PROTEIN"/>
    <property type="match status" value="1"/>
</dbReference>
<comment type="caution">
    <text evidence="13">The sequence shown here is derived from an EMBL/GenBank/DDBJ whole genome shotgun (WGS) entry which is preliminary data.</text>
</comment>
<protein>
    <submittedName>
        <fullName evidence="13">Zinc uptake regulation protein</fullName>
    </submittedName>
</protein>
<keyword evidence="4" id="KW-0963">Cytoplasm</keyword>
<comment type="similarity">
    <text evidence="2">Belongs to the Fur family.</text>
</comment>
<dbReference type="Proteomes" id="UP000655044">
    <property type="component" value="Unassembled WGS sequence"/>
</dbReference>
<evidence type="ECO:0000256" key="3">
    <source>
        <dbReference type="ARBA" id="ARBA00011738"/>
    </source>
</evidence>
<keyword evidence="7 11" id="KW-0862">Zinc</keyword>
<accession>A0A8J3S5Q0</accession>
<proteinExistence type="inferred from homology"/>
<dbReference type="CDD" id="cd07153">
    <property type="entry name" value="Fur_like"/>
    <property type="match status" value="1"/>
</dbReference>
<dbReference type="AlphaFoldDB" id="A0A8J3S5Q0"/>
<dbReference type="GO" id="GO:0000976">
    <property type="term" value="F:transcription cis-regulatory region binding"/>
    <property type="evidence" value="ECO:0007669"/>
    <property type="project" value="TreeGrafter"/>
</dbReference>
<keyword evidence="12" id="KW-0408">Iron</keyword>
<keyword evidence="5" id="KW-0678">Repressor</keyword>
<comment type="subunit">
    <text evidence="3">Homodimer.</text>
</comment>
<dbReference type="SUPFAM" id="SSF46785">
    <property type="entry name" value="Winged helix' DNA-binding domain"/>
    <property type="match status" value="1"/>
</dbReference>
<dbReference type="InterPro" id="IPR036390">
    <property type="entry name" value="WH_DNA-bd_sf"/>
</dbReference>
<dbReference type="GO" id="GO:0045892">
    <property type="term" value="P:negative regulation of DNA-templated transcription"/>
    <property type="evidence" value="ECO:0007669"/>
    <property type="project" value="TreeGrafter"/>
</dbReference>
<evidence type="ECO:0000256" key="2">
    <source>
        <dbReference type="ARBA" id="ARBA00007957"/>
    </source>
</evidence>
<evidence type="ECO:0000256" key="11">
    <source>
        <dbReference type="PIRSR" id="PIRSR602481-1"/>
    </source>
</evidence>
<evidence type="ECO:0000256" key="4">
    <source>
        <dbReference type="ARBA" id="ARBA00022490"/>
    </source>
</evidence>
<dbReference type="OrthoDB" id="8659436at2"/>
<dbReference type="Gene3D" id="3.30.1490.190">
    <property type="match status" value="1"/>
</dbReference>
<dbReference type="GO" id="GO:0003700">
    <property type="term" value="F:DNA-binding transcription factor activity"/>
    <property type="evidence" value="ECO:0007669"/>
    <property type="project" value="InterPro"/>
</dbReference>
<evidence type="ECO:0000256" key="5">
    <source>
        <dbReference type="ARBA" id="ARBA00022491"/>
    </source>
</evidence>
<feature type="binding site" evidence="12">
    <location>
        <position position="107"/>
    </location>
    <ligand>
        <name>Fe cation</name>
        <dbReference type="ChEBI" id="CHEBI:24875"/>
    </ligand>
</feature>
<name>A0A8J3S5Q0_PLARO</name>
<keyword evidence="6 11" id="KW-0479">Metal-binding</keyword>